<evidence type="ECO:0000313" key="2">
    <source>
        <dbReference type="EMBL" id="OIT30144.1"/>
    </source>
</evidence>
<feature type="compositionally biased region" description="Basic and acidic residues" evidence="1">
    <location>
        <begin position="10"/>
        <end position="21"/>
    </location>
</feature>
<dbReference type="EMBL" id="MJEQ01001586">
    <property type="protein sequence ID" value="OIT30144.1"/>
    <property type="molecule type" value="Genomic_DNA"/>
</dbReference>
<comment type="caution">
    <text evidence="2">The sequence shown here is derived from an EMBL/GenBank/DDBJ whole genome shotgun (WGS) entry which is preliminary data.</text>
</comment>
<evidence type="ECO:0000256" key="1">
    <source>
        <dbReference type="SAM" id="MobiDB-lite"/>
    </source>
</evidence>
<dbReference type="AlphaFoldDB" id="A0A314KN09"/>
<name>A0A314KN09_NICAT</name>
<evidence type="ECO:0000313" key="3">
    <source>
        <dbReference type="Proteomes" id="UP000187609"/>
    </source>
</evidence>
<keyword evidence="3" id="KW-1185">Reference proteome</keyword>
<protein>
    <submittedName>
        <fullName evidence="2">Uncharacterized protein</fullName>
    </submittedName>
</protein>
<reference evidence="2" key="1">
    <citation type="submission" date="2016-11" db="EMBL/GenBank/DDBJ databases">
        <title>The genome of Nicotiana attenuata.</title>
        <authorList>
            <person name="Xu S."/>
            <person name="Brockmoeller T."/>
            <person name="Gaquerel E."/>
            <person name="Navarro A."/>
            <person name="Kuhl H."/>
            <person name="Gase K."/>
            <person name="Ling Z."/>
            <person name="Zhou W."/>
            <person name="Kreitzer C."/>
            <person name="Stanke M."/>
            <person name="Tang H."/>
            <person name="Lyons E."/>
            <person name="Pandey P."/>
            <person name="Pandey S.P."/>
            <person name="Timmermann B."/>
            <person name="Baldwin I.T."/>
        </authorList>
    </citation>
    <scope>NUCLEOTIDE SEQUENCE [LARGE SCALE GENOMIC DNA]</scope>
    <source>
        <strain evidence="2">UT</strain>
    </source>
</reference>
<organism evidence="2 3">
    <name type="scientific">Nicotiana attenuata</name>
    <name type="common">Coyote tobacco</name>
    <dbReference type="NCBI Taxonomy" id="49451"/>
    <lineage>
        <taxon>Eukaryota</taxon>
        <taxon>Viridiplantae</taxon>
        <taxon>Streptophyta</taxon>
        <taxon>Embryophyta</taxon>
        <taxon>Tracheophyta</taxon>
        <taxon>Spermatophyta</taxon>
        <taxon>Magnoliopsida</taxon>
        <taxon>eudicotyledons</taxon>
        <taxon>Gunneridae</taxon>
        <taxon>Pentapetalae</taxon>
        <taxon>asterids</taxon>
        <taxon>lamiids</taxon>
        <taxon>Solanales</taxon>
        <taxon>Solanaceae</taxon>
        <taxon>Nicotianoideae</taxon>
        <taxon>Nicotianeae</taxon>
        <taxon>Nicotiana</taxon>
    </lineage>
</organism>
<gene>
    <name evidence="2" type="ORF">A4A49_16272</name>
</gene>
<proteinExistence type="predicted"/>
<feature type="region of interest" description="Disordered" evidence="1">
    <location>
        <begin position="1"/>
        <end position="21"/>
    </location>
</feature>
<feature type="compositionally biased region" description="Basic and acidic residues" evidence="1">
    <location>
        <begin position="114"/>
        <end position="128"/>
    </location>
</feature>
<sequence>MFEDWEETFGEDRATGEFAERPLDATMEIQKSQAPKFYNISLGFLIDIDDDKEADAYHSPKVFTGEAENATGYSAFTEAENATEPSSFPGAENVTGPSAFTGAENATGPSARASENEHAGSQRTHEKCVYDKRSYSNVNEKEKIKERKKLWRMIMRHFSKV</sequence>
<feature type="region of interest" description="Disordered" evidence="1">
    <location>
        <begin position="73"/>
        <end position="128"/>
    </location>
</feature>
<dbReference type="Proteomes" id="UP000187609">
    <property type="component" value="Unassembled WGS sequence"/>
</dbReference>
<dbReference type="Gramene" id="OIT30144">
    <property type="protein sequence ID" value="OIT30144"/>
    <property type="gene ID" value="A4A49_16272"/>
</dbReference>
<accession>A0A314KN09</accession>